<evidence type="ECO:0000313" key="1">
    <source>
        <dbReference type="EMBL" id="KAF9763617.1"/>
    </source>
</evidence>
<reference evidence="1 2" key="1">
    <citation type="journal article" date="2020" name="Genome Biol. Evol.">
        <title>Comparative genomics of strictly vertically transmitted, feminizing microsporidia endosymbionts of amphipod crustaceans.</title>
        <authorList>
            <person name="Cormier A."/>
            <person name="Chebbi M.A."/>
            <person name="Giraud I."/>
            <person name="Wattier R."/>
            <person name="Teixeira M."/>
            <person name="Gilbert C."/>
            <person name="Rigaud T."/>
            <person name="Cordaux R."/>
        </authorList>
    </citation>
    <scope>NUCLEOTIDE SEQUENCE [LARGE SCALE GENOMIC DNA]</scope>
    <source>
        <strain evidence="1 2">Ou3-Ou53</strain>
    </source>
</reference>
<gene>
    <name evidence="1" type="ORF">NGRA_1158</name>
</gene>
<dbReference type="AlphaFoldDB" id="A0A9P6KZG0"/>
<dbReference type="Proteomes" id="UP000740883">
    <property type="component" value="Unassembled WGS sequence"/>
</dbReference>
<comment type="caution">
    <text evidence="1">The sequence shown here is derived from an EMBL/GenBank/DDBJ whole genome shotgun (WGS) entry which is preliminary data.</text>
</comment>
<proteinExistence type="predicted"/>
<dbReference type="EMBL" id="SBJO01000065">
    <property type="protein sequence ID" value="KAF9763617.1"/>
    <property type="molecule type" value="Genomic_DNA"/>
</dbReference>
<name>A0A9P6KZG0_9MICR</name>
<sequence length="297" mass="34425">MYSGTDSENTSIQYKINDREYDDTSFFENKWSAYDDDSTCGLKKFFEEAKGWEYKIIKYREARLCSTLFIPENTPGGLSASSMQENIVFRPDPVAESYRLLKRYKKIAVSCTDNTFKSSNGGFHSTNWNRDDAMTTMISGLMASVLNYKTRYTDFGQEPSILFSDSLNLKIPMEVYNEYCNDSEGFIWFTEFAAERNKSRSIFRLDRRFSLDVYTMSNMNEQNKFSVDYARIERNTFKKIARMLVHASSRYIQALVITLPSEKFNNTVDTKYQESIEKGAISAIKIYGSPFKEIVVC</sequence>
<protein>
    <submittedName>
        <fullName evidence="1">Uncharacterized protein</fullName>
    </submittedName>
</protein>
<organism evidence="1 2">
    <name type="scientific">Nosema granulosis</name>
    <dbReference type="NCBI Taxonomy" id="83296"/>
    <lineage>
        <taxon>Eukaryota</taxon>
        <taxon>Fungi</taxon>
        <taxon>Fungi incertae sedis</taxon>
        <taxon>Microsporidia</taxon>
        <taxon>Nosematidae</taxon>
        <taxon>Nosema</taxon>
    </lineage>
</organism>
<evidence type="ECO:0000313" key="2">
    <source>
        <dbReference type="Proteomes" id="UP000740883"/>
    </source>
</evidence>
<accession>A0A9P6KZG0</accession>
<keyword evidence="2" id="KW-1185">Reference proteome</keyword>